<dbReference type="InParanoid" id="A0A6I8U992"/>
<name>A0A6I8U992_AEDAE</name>
<dbReference type="GO" id="GO:0046983">
    <property type="term" value="F:protein dimerization activity"/>
    <property type="evidence" value="ECO:0007669"/>
    <property type="project" value="InterPro"/>
</dbReference>
<evidence type="ECO:0000256" key="5">
    <source>
        <dbReference type="ARBA" id="ARBA00023242"/>
    </source>
</evidence>
<feature type="region of interest" description="Disordered" evidence="6">
    <location>
        <begin position="290"/>
        <end position="310"/>
    </location>
</feature>
<gene>
    <name evidence="8" type="primary">110676845</name>
</gene>
<evidence type="ECO:0000313" key="9">
    <source>
        <dbReference type="Proteomes" id="UP000008820"/>
    </source>
</evidence>
<evidence type="ECO:0000313" key="8">
    <source>
        <dbReference type="EnsemblMetazoa" id="AAEL027850-PA"/>
    </source>
</evidence>
<dbReference type="PANTHER" id="PTHR46481:SF10">
    <property type="entry name" value="ZINC FINGER BED DOMAIN-CONTAINING PROTEIN 39"/>
    <property type="match status" value="1"/>
</dbReference>
<dbReference type="EnsemblMetazoa" id="AAEL027850-RA">
    <property type="protein sequence ID" value="AAEL027850-PA"/>
    <property type="gene ID" value="AAEL027850"/>
</dbReference>
<protein>
    <recommendedName>
        <fullName evidence="7">HAT C-terminal dimerisation domain-containing protein</fullName>
    </recommendedName>
</protein>
<dbReference type="Proteomes" id="UP000008820">
    <property type="component" value="Chromosome 2"/>
</dbReference>
<keyword evidence="3" id="KW-0863">Zinc-finger</keyword>
<evidence type="ECO:0000256" key="2">
    <source>
        <dbReference type="ARBA" id="ARBA00022723"/>
    </source>
</evidence>
<dbReference type="SUPFAM" id="SSF53098">
    <property type="entry name" value="Ribonuclease H-like"/>
    <property type="match status" value="1"/>
</dbReference>
<keyword evidence="4" id="KW-0862">Zinc</keyword>
<evidence type="ECO:0000256" key="1">
    <source>
        <dbReference type="ARBA" id="ARBA00004123"/>
    </source>
</evidence>
<comment type="subcellular location">
    <subcellularLocation>
        <location evidence="1">Nucleus</location>
    </subcellularLocation>
</comment>
<dbReference type="InterPro" id="IPR012337">
    <property type="entry name" value="RNaseH-like_sf"/>
</dbReference>
<sequence length="680" mass="77494">MKRRCTQKNVLLQVIRVEDGKFCCRAEDNCSYKQETLMPGNFKRHIYKLHPVVYAAMDLPEPTVEKSDEPAKKRQKKLCVDTSPEQVQLGILQLSTVDGLPYLFSEMVGFRTLVGPLCKAAGITANRKTVSDLVDNSAQAARQIISNELNHQPLIAIEVDGASRGARHFVGINARFIDDGKVVVRNLAIKETREKQTKENLKLLMEEVLKDFGVELSKLYSVTHDNGANMVASVRELKKSLKSSDIELSSLVDICFDDDAEEQYDTSDDEDEHCDEQMVEACNAELDIEEDENDDFANGKDGENDKTVEASPDTEYCEILGSVRCAAHTAQLAVWDVAKPYEKRVAKIQKLVIKLRQREYYKFIKEHDAHLPPYSNKTRWNSTYLMLKSLLKQKAFFNMLRKAYPEIDFTQHWKFIEKFCEAFEAPFILTLQLQKRHVCLSDFYAYWLVCQAKLMRLTENCLAKRLMESFQRRLEKLTESLHFKACVLLDPRFNFLGSKRISSKDKDLAQEFLAKLHSRLSGIIDEDVNNHGNDIEEDDLEIILAEFFDEHSDGNSSLTSKSNTTFAQKLKALEMREKVPILGTPRPGPSKSSENYDSFDLLKYWEGQKFSNPELYIVAMIVLSASATQVSVERSFSALKLTLNDQRMNLTSQAVENALLLRLNADLLPKVVTMIGGEEL</sequence>
<dbReference type="InterPro" id="IPR052035">
    <property type="entry name" value="ZnF_BED_domain_contain"/>
</dbReference>
<dbReference type="InterPro" id="IPR008906">
    <property type="entry name" value="HATC_C_dom"/>
</dbReference>
<dbReference type="GO" id="GO:0008270">
    <property type="term" value="F:zinc ion binding"/>
    <property type="evidence" value="ECO:0007669"/>
    <property type="project" value="UniProtKB-KW"/>
</dbReference>
<accession>A0A6I8U992</accession>
<keyword evidence="9" id="KW-1185">Reference proteome</keyword>
<proteinExistence type="predicted"/>
<evidence type="ECO:0000256" key="4">
    <source>
        <dbReference type="ARBA" id="ARBA00022833"/>
    </source>
</evidence>
<keyword evidence="2" id="KW-0479">Metal-binding</keyword>
<evidence type="ECO:0000256" key="6">
    <source>
        <dbReference type="SAM" id="MobiDB-lite"/>
    </source>
</evidence>
<feature type="domain" description="HAT C-terminal dimerisation" evidence="7">
    <location>
        <begin position="597"/>
        <end position="662"/>
    </location>
</feature>
<keyword evidence="5" id="KW-0539">Nucleus</keyword>
<dbReference type="OrthoDB" id="7762450at2759"/>
<evidence type="ECO:0000259" key="7">
    <source>
        <dbReference type="Pfam" id="PF05699"/>
    </source>
</evidence>
<dbReference type="GO" id="GO:0005634">
    <property type="term" value="C:nucleus"/>
    <property type="evidence" value="ECO:0007669"/>
    <property type="project" value="UniProtKB-SubCell"/>
</dbReference>
<organism evidence="8 9">
    <name type="scientific">Aedes aegypti</name>
    <name type="common">Yellowfever mosquito</name>
    <name type="synonym">Culex aegypti</name>
    <dbReference type="NCBI Taxonomy" id="7159"/>
    <lineage>
        <taxon>Eukaryota</taxon>
        <taxon>Metazoa</taxon>
        <taxon>Ecdysozoa</taxon>
        <taxon>Arthropoda</taxon>
        <taxon>Hexapoda</taxon>
        <taxon>Insecta</taxon>
        <taxon>Pterygota</taxon>
        <taxon>Neoptera</taxon>
        <taxon>Endopterygota</taxon>
        <taxon>Diptera</taxon>
        <taxon>Nematocera</taxon>
        <taxon>Culicoidea</taxon>
        <taxon>Culicidae</taxon>
        <taxon>Culicinae</taxon>
        <taxon>Aedini</taxon>
        <taxon>Aedes</taxon>
        <taxon>Stegomyia</taxon>
    </lineage>
</organism>
<reference evidence="8" key="2">
    <citation type="submission" date="2020-05" db="UniProtKB">
        <authorList>
            <consortium name="EnsemblMetazoa"/>
        </authorList>
    </citation>
    <scope>IDENTIFICATION</scope>
    <source>
        <strain evidence="8">LVP_AGWG</strain>
    </source>
</reference>
<dbReference type="AlphaFoldDB" id="A0A6I8U992"/>
<dbReference type="Pfam" id="PF05699">
    <property type="entry name" value="Dimer_Tnp_hAT"/>
    <property type="match status" value="1"/>
</dbReference>
<dbReference type="PANTHER" id="PTHR46481">
    <property type="entry name" value="ZINC FINGER BED DOMAIN-CONTAINING PROTEIN 4"/>
    <property type="match status" value="1"/>
</dbReference>
<feature type="compositionally biased region" description="Basic and acidic residues" evidence="6">
    <location>
        <begin position="297"/>
        <end position="308"/>
    </location>
</feature>
<evidence type="ECO:0000256" key="3">
    <source>
        <dbReference type="ARBA" id="ARBA00022771"/>
    </source>
</evidence>
<reference evidence="8 9" key="1">
    <citation type="submission" date="2017-06" db="EMBL/GenBank/DDBJ databases">
        <title>Aedes aegypti genome working group (AGWG) sequencing and assembly.</title>
        <authorList>
            <consortium name="Aedes aegypti Genome Working Group (AGWG)"/>
            <person name="Matthews B.J."/>
        </authorList>
    </citation>
    <scope>NUCLEOTIDE SEQUENCE [LARGE SCALE GENOMIC DNA]</scope>
    <source>
        <strain evidence="8 9">LVP_AGWG</strain>
    </source>
</reference>